<feature type="compositionally biased region" description="Polar residues" evidence="1">
    <location>
        <begin position="50"/>
        <end position="62"/>
    </location>
</feature>
<keyword evidence="3" id="KW-1185">Reference proteome</keyword>
<reference evidence="2 3" key="1">
    <citation type="journal article" date="2019" name="Genome Biol. Evol.">
        <title>Whole-Genome Sequencing of the Giant Devil Catfish, Bagarius yarrelli.</title>
        <authorList>
            <person name="Jiang W."/>
            <person name="Lv Y."/>
            <person name="Cheng L."/>
            <person name="Yang K."/>
            <person name="Chao B."/>
            <person name="Wang X."/>
            <person name="Li Y."/>
            <person name="Pan X."/>
            <person name="You X."/>
            <person name="Zhang Y."/>
            <person name="Yang J."/>
            <person name="Li J."/>
            <person name="Zhang X."/>
            <person name="Liu S."/>
            <person name="Sun C."/>
            <person name="Yang J."/>
            <person name="Shi Q."/>
        </authorList>
    </citation>
    <scope>NUCLEOTIDE SEQUENCE [LARGE SCALE GENOMIC DNA]</scope>
    <source>
        <strain evidence="2">JWS20170419001</strain>
        <tissue evidence="2">Muscle</tissue>
    </source>
</reference>
<sequence length="1059" mass="117140">MQAYNQTPPVELRLSAAQPTSCNRLPSSLTQAPYYKQNMLKQQNNQQSNGLWNSWSSSQPGSNLHARQKPQMFSSFIGRVASLPAAQHGALTQNLNHLSNQQSLNRNAIPQQNYNVASMNNVSSATANRFPSSYGNANSTINKINLPDQSVIHLNGQHNRMHIPQQTPAQLQLAGLSGQTSGGHTNGVSYSTVNHYPATSQRLLISSQSTKYSCQTSQSHNGNQVQYSSQIQNQPSTYRMENKAASYCHLKHKSLTSHQPSPPYIGWHLVQNLNQSAKSVFPQDRVQPQTPLHQCNTMQVSGHHSKPSLSRVPALQGNTQSHILQQNHSITSPQIFTQVTTSSSKPTSEAPPFILAESTLNFSKVTSRGLLVDGTQVPIQKHGISPLSCYKASFITQGQQPSYISNKVCYSEKPGSASYCNAPATLCGTEIQCDYQTPVQKTAISEEKVINSHECNNSHEEVQYSEDMAETLEVIKALQKVHQQSHRVIAVVPPISQQVRGLEKKDAVTKNPDDSLPFKIDAVGSLVVESENVEQCSNALNLPKETFKKLQQLFLEPRPETQNCEKNNESAINSLISDTQSTDVPQFVVGATTPEGAASSTVVTSETPNNHNNVNNTLHSNCSTVDLQQQFFSVPHAETQDSGQDLTSKTPENQSNDTTRQSNCDTVDLSELQVRNFTLKNVIDLVKFLESTVKTVSVEDVEKCLVDLYYDGNKSNLVKQVREFTADMSGLFSKVSIEDLQTAKFQFVQSNDLKKLAHSCHILKNDTILPAGDFRSSWLNVDGQPADIEAVLAEPILDENFRGYALEANLITLPFSVYSESDKGIPAAMDKENDQIINNERANLPVRLQTFDIHKISGKHEDKNMEEPTEQNGHLNYEIVGTLAERPQKSTECEKACRDNKDISSSPEITELCDFPNEDNSSKDSELMEVALLPLNDARTLFTKLLGGNVKKSTSQLCQDETKISATMTLDESKDFCSSDNQVKFTCPHMNNTDWHGEHFCSRCWEETPVINLDECLFSPENGSPTYTQGHKDQSSIPMSGSPNSNCIILSESKSKLPH</sequence>
<evidence type="ECO:0000313" key="3">
    <source>
        <dbReference type="Proteomes" id="UP000319801"/>
    </source>
</evidence>
<feature type="region of interest" description="Disordered" evidence="1">
    <location>
        <begin position="1024"/>
        <end position="1044"/>
    </location>
</feature>
<accession>A0A556THN0</accession>
<feature type="region of interest" description="Disordered" evidence="1">
    <location>
        <begin position="637"/>
        <end position="663"/>
    </location>
</feature>
<comment type="caution">
    <text evidence="2">The sequence shown here is derived from an EMBL/GenBank/DDBJ whole genome shotgun (WGS) entry which is preliminary data.</text>
</comment>
<dbReference type="AlphaFoldDB" id="A0A556THN0"/>
<dbReference type="Proteomes" id="UP000319801">
    <property type="component" value="Unassembled WGS sequence"/>
</dbReference>
<proteinExistence type="predicted"/>
<evidence type="ECO:0000313" key="2">
    <source>
        <dbReference type="EMBL" id="TSK13350.1"/>
    </source>
</evidence>
<protein>
    <submittedName>
        <fullName evidence="2">Uncharacterized protein</fullName>
    </submittedName>
</protein>
<name>A0A556THN0_BAGYA</name>
<organism evidence="2 3">
    <name type="scientific">Bagarius yarrelli</name>
    <name type="common">Goonch</name>
    <name type="synonym">Bagrus yarrelli</name>
    <dbReference type="NCBI Taxonomy" id="175774"/>
    <lineage>
        <taxon>Eukaryota</taxon>
        <taxon>Metazoa</taxon>
        <taxon>Chordata</taxon>
        <taxon>Craniata</taxon>
        <taxon>Vertebrata</taxon>
        <taxon>Euteleostomi</taxon>
        <taxon>Actinopterygii</taxon>
        <taxon>Neopterygii</taxon>
        <taxon>Teleostei</taxon>
        <taxon>Ostariophysi</taxon>
        <taxon>Siluriformes</taxon>
        <taxon>Sisoridae</taxon>
        <taxon>Sisorinae</taxon>
        <taxon>Bagarius</taxon>
    </lineage>
</organism>
<feature type="region of interest" description="Disordered" evidence="1">
    <location>
        <begin position="1"/>
        <end position="25"/>
    </location>
</feature>
<gene>
    <name evidence="2" type="ORF">Baya_0224</name>
</gene>
<dbReference type="EMBL" id="VCAZ01000001">
    <property type="protein sequence ID" value="TSK13350.1"/>
    <property type="molecule type" value="Genomic_DNA"/>
</dbReference>
<evidence type="ECO:0000256" key="1">
    <source>
        <dbReference type="SAM" id="MobiDB-lite"/>
    </source>
</evidence>
<feature type="compositionally biased region" description="Polar residues" evidence="1">
    <location>
        <begin position="640"/>
        <end position="663"/>
    </location>
</feature>
<dbReference type="OrthoDB" id="8923208at2759"/>
<feature type="region of interest" description="Disordered" evidence="1">
    <location>
        <begin position="43"/>
        <end position="67"/>
    </location>
</feature>